<reference evidence="1" key="2">
    <citation type="journal article" date="2015" name="Data Brief">
        <title>Shoot transcriptome of the giant reed, Arundo donax.</title>
        <authorList>
            <person name="Barrero R.A."/>
            <person name="Guerrero F.D."/>
            <person name="Moolhuijzen P."/>
            <person name="Goolsby J.A."/>
            <person name="Tidwell J."/>
            <person name="Bellgard S.E."/>
            <person name="Bellgard M.I."/>
        </authorList>
    </citation>
    <scope>NUCLEOTIDE SEQUENCE</scope>
    <source>
        <tissue evidence="1">Shoot tissue taken approximately 20 cm above the soil surface</tissue>
    </source>
</reference>
<protein>
    <submittedName>
        <fullName evidence="1">Uncharacterized protein</fullName>
    </submittedName>
</protein>
<name>A0A0A9CIN6_ARUDO</name>
<proteinExistence type="predicted"/>
<sequence length="88" mass="9472">MRLQDGWDQSLGHMEFIKETCEEISTGAMSEVADSAAGQMASSLAVWVDEHMPSVRVSPGPEGLTVGTCSGYRFGRAWQSAVAWCCSV</sequence>
<evidence type="ECO:0000313" key="1">
    <source>
        <dbReference type="EMBL" id="JAD73250.1"/>
    </source>
</evidence>
<dbReference type="AlphaFoldDB" id="A0A0A9CIN6"/>
<dbReference type="EMBL" id="GBRH01224645">
    <property type="protein sequence ID" value="JAD73250.1"/>
    <property type="molecule type" value="Transcribed_RNA"/>
</dbReference>
<accession>A0A0A9CIN6</accession>
<organism evidence="1">
    <name type="scientific">Arundo donax</name>
    <name type="common">Giant reed</name>
    <name type="synonym">Donax arundinaceus</name>
    <dbReference type="NCBI Taxonomy" id="35708"/>
    <lineage>
        <taxon>Eukaryota</taxon>
        <taxon>Viridiplantae</taxon>
        <taxon>Streptophyta</taxon>
        <taxon>Embryophyta</taxon>
        <taxon>Tracheophyta</taxon>
        <taxon>Spermatophyta</taxon>
        <taxon>Magnoliopsida</taxon>
        <taxon>Liliopsida</taxon>
        <taxon>Poales</taxon>
        <taxon>Poaceae</taxon>
        <taxon>PACMAD clade</taxon>
        <taxon>Arundinoideae</taxon>
        <taxon>Arundineae</taxon>
        <taxon>Arundo</taxon>
    </lineage>
</organism>
<reference evidence="1" key="1">
    <citation type="submission" date="2014-09" db="EMBL/GenBank/DDBJ databases">
        <authorList>
            <person name="Magalhaes I.L.F."/>
            <person name="Oliveira U."/>
            <person name="Santos F.R."/>
            <person name="Vidigal T.H.D.A."/>
            <person name="Brescovit A.D."/>
            <person name="Santos A.J."/>
        </authorList>
    </citation>
    <scope>NUCLEOTIDE SEQUENCE</scope>
    <source>
        <tissue evidence="1">Shoot tissue taken approximately 20 cm above the soil surface</tissue>
    </source>
</reference>